<protein>
    <submittedName>
        <fullName evidence="3">PBS lyase HEAT-like repeat protein</fullName>
    </submittedName>
</protein>
<organism evidence="3 4">
    <name type="scientific">Lignipirellula cremea</name>
    <dbReference type="NCBI Taxonomy" id="2528010"/>
    <lineage>
        <taxon>Bacteria</taxon>
        <taxon>Pseudomonadati</taxon>
        <taxon>Planctomycetota</taxon>
        <taxon>Planctomycetia</taxon>
        <taxon>Pirellulales</taxon>
        <taxon>Pirellulaceae</taxon>
        <taxon>Lignipirellula</taxon>
    </lineage>
</organism>
<dbReference type="Gene3D" id="1.25.10.10">
    <property type="entry name" value="Leucine-rich Repeat Variant"/>
    <property type="match status" value="1"/>
</dbReference>
<feature type="region of interest" description="Disordered" evidence="1">
    <location>
        <begin position="1"/>
        <end position="26"/>
    </location>
</feature>
<dbReference type="EMBL" id="CP036433">
    <property type="protein sequence ID" value="QDU98365.1"/>
    <property type="molecule type" value="Genomic_DNA"/>
</dbReference>
<sequence length="363" mass="39324">MSETPPPKEFSKELPMPNAPTPNEALPEVAPPTAGFILQLFLIPLIIVSIIVMVWLMFSWLALTTEPRSLVKDIKSGDDAAWQNLGALADILRNPEYQDVKKDQDLAQALSNQLMELQRAGHTDQTSLRLQVFLCRALGEFEVETGLPALLDAAVTERDMGHAVKGDLAEIDVRRAALQGISVLAGNLGPETLQQNQRLMQMLEKTAYEKPAGEDFDNRRAELRSTAAYALGVIGGEKALTTLDVMLGDPYANTRYNAATGLARHGDVRAIPVLLEMLSVDNAEAVKDEPFAGGRKFRSAMIWANGARAAQMLAEENPTADLQSLQEAITKLQAASPPREVATILKEVQAKLAEPVAAEPAGA</sequence>
<dbReference type="SUPFAM" id="SSF48371">
    <property type="entry name" value="ARM repeat"/>
    <property type="match status" value="1"/>
</dbReference>
<evidence type="ECO:0000256" key="1">
    <source>
        <dbReference type="SAM" id="MobiDB-lite"/>
    </source>
</evidence>
<feature type="transmembrane region" description="Helical" evidence="2">
    <location>
        <begin position="36"/>
        <end position="63"/>
    </location>
</feature>
<dbReference type="InterPro" id="IPR016024">
    <property type="entry name" value="ARM-type_fold"/>
</dbReference>
<dbReference type="KEGG" id="lcre:Pla8534_62330"/>
<proteinExistence type="predicted"/>
<dbReference type="InterPro" id="IPR011989">
    <property type="entry name" value="ARM-like"/>
</dbReference>
<reference evidence="3 4" key="1">
    <citation type="submission" date="2019-02" db="EMBL/GenBank/DDBJ databases">
        <title>Deep-cultivation of Planctomycetes and their phenomic and genomic characterization uncovers novel biology.</title>
        <authorList>
            <person name="Wiegand S."/>
            <person name="Jogler M."/>
            <person name="Boedeker C."/>
            <person name="Pinto D."/>
            <person name="Vollmers J."/>
            <person name="Rivas-Marin E."/>
            <person name="Kohn T."/>
            <person name="Peeters S.H."/>
            <person name="Heuer A."/>
            <person name="Rast P."/>
            <person name="Oberbeckmann S."/>
            <person name="Bunk B."/>
            <person name="Jeske O."/>
            <person name="Meyerdierks A."/>
            <person name="Storesund J.E."/>
            <person name="Kallscheuer N."/>
            <person name="Luecker S."/>
            <person name="Lage O.M."/>
            <person name="Pohl T."/>
            <person name="Merkel B.J."/>
            <person name="Hornburger P."/>
            <person name="Mueller R.-W."/>
            <person name="Bruemmer F."/>
            <person name="Labrenz M."/>
            <person name="Spormann A.M."/>
            <person name="Op den Camp H."/>
            <person name="Overmann J."/>
            <person name="Amann R."/>
            <person name="Jetten M.S.M."/>
            <person name="Mascher T."/>
            <person name="Medema M.H."/>
            <person name="Devos D.P."/>
            <person name="Kaster A.-K."/>
            <person name="Ovreas L."/>
            <person name="Rohde M."/>
            <person name="Galperin M.Y."/>
            <person name="Jogler C."/>
        </authorList>
    </citation>
    <scope>NUCLEOTIDE SEQUENCE [LARGE SCALE GENOMIC DNA]</scope>
    <source>
        <strain evidence="3 4">Pla85_3_4</strain>
    </source>
</reference>
<accession>A0A518E2Q5</accession>
<gene>
    <name evidence="3" type="ORF">Pla8534_62330</name>
</gene>
<keyword evidence="4" id="KW-1185">Reference proteome</keyword>
<dbReference type="AlphaFoldDB" id="A0A518E2Q5"/>
<keyword evidence="2" id="KW-1133">Transmembrane helix</keyword>
<dbReference type="Proteomes" id="UP000317648">
    <property type="component" value="Chromosome"/>
</dbReference>
<dbReference type="InterPro" id="IPR004155">
    <property type="entry name" value="PBS_lyase_HEAT"/>
</dbReference>
<name>A0A518E2Q5_9BACT</name>
<keyword evidence="3" id="KW-0456">Lyase</keyword>
<dbReference type="GO" id="GO:0016829">
    <property type="term" value="F:lyase activity"/>
    <property type="evidence" value="ECO:0007669"/>
    <property type="project" value="UniProtKB-KW"/>
</dbReference>
<evidence type="ECO:0000313" key="4">
    <source>
        <dbReference type="Proteomes" id="UP000317648"/>
    </source>
</evidence>
<dbReference type="SMART" id="SM00567">
    <property type="entry name" value="EZ_HEAT"/>
    <property type="match status" value="3"/>
</dbReference>
<evidence type="ECO:0000256" key="2">
    <source>
        <dbReference type="SAM" id="Phobius"/>
    </source>
</evidence>
<evidence type="ECO:0000313" key="3">
    <source>
        <dbReference type="EMBL" id="QDU98365.1"/>
    </source>
</evidence>
<keyword evidence="2" id="KW-0812">Transmembrane</keyword>
<keyword evidence="2" id="KW-0472">Membrane</keyword>
<dbReference type="Pfam" id="PF13646">
    <property type="entry name" value="HEAT_2"/>
    <property type="match status" value="1"/>
</dbReference>